<dbReference type="RefSeq" id="WP_246530035.1">
    <property type="nucleotide sequence ID" value="NZ_VZQQ01000007.1"/>
</dbReference>
<dbReference type="Pfam" id="PF07866">
    <property type="entry name" value="DUF1653"/>
    <property type="match status" value="1"/>
</dbReference>
<evidence type="ECO:0000313" key="3">
    <source>
        <dbReference type="Proteomes" id="UP000736373"/>
    </source>
</evidence>
<feature type="domain" description="DUF1653" evidence="1">
    <location>
        <begin position="7"/>
        <end position="65"/>
    </location>
</feature>
<name>A0ABR7PKU5_9BURK</name>
<reference evidence="2 3" key="1">
    <citation type="submission" date="2019-09" db="EMBL/GenBank/DDBJ databases">
        <title>Paraburkholderia podalyriae sp. nov., A South African Podalyria-associated rhizobium.</title>
        <authorList>
            <person name="Mavima L."/>
            <person name="Beukes C.W."/>
            <person name="Palmer M."/>
            <person name="De Meyer S.E."/>
            <person name="James E.K."/>
            <person name="Maluk M."/>
            <person name="Avontuur J.R."/>
            <person name="Chan W.Y."/>
            <person name="Venter S.N."/>
            <person name="Steenkamp E.T."/>
        </authorList>
    </citation>
    <scope>NUCLEOTIDE SEQUENCE [LARGE SCALE GENOMIC DNA]</scope>
    <source>
        <strain evidence="2 3">WC7.3b</strain>
    </source>
</reference>
<organism evidence="2 3">
    <name type="scientific">Paraburkholderia podalyriae</name>
    <dbReference type="NCBI Taxonomy" id="1938811"/>
    <lineage>
        <taxon>Bacteria</taxon>
        <taxon>Pseudomonadati</taxon>
        <taxon>Pseudomonadota</taxon>
        <taxon>Betaproteobacteria</taxon>
        <taxon>Burkholderiales</taxon>
        <taxon>Burkholderiaceae</taxon>
        <taxon>Paraburkholderia</taxon>
    </lineage>
</organism>
<dbReference type="Gene3D" id="2.30.30.320">
    <property type="entry name" value="DUF1653-like domain"/>
    <property type="match status" value="1"/>
</dbReference>
<protein>
    <submittedName>
        <fullName evidence="2">DUF1653 domain-containing protein</fullName>
    </submittedName>
</protein>
<sequence length="80" mass="9189">MRTYTMRYRHYKGGIYELVCEATLESDQTVTMIVYKAANGTIWTRPATVFFERVEHEGVEVPRFAPLDEFNNEADASHAG</sequence>
<dbReference type="InterPro" id="IPR037135">
    <property type="entry name" value="DUF1653-like_dom_sf"/>
</dbReference>
<comment type="caution">
    <text evidence="2">The sequence shown here is derived from an EMBL/GenBank/DDBJ whole genome shotgun (WGS) entry which is preliminary data.</text>
</comment>
<dbReference type="InterPro" id="IPR023387">
    <property type="entry name" value="DUF1653-like_dom"/>
</dbReference>
<keyword evidence="3" id="KW-1185">Reference proteome</keyword>
<proteinExistence type="predicted"/>
<gene>
    <name evidence="2" type="ORF">F6X42_10320</name>
</gene>
<accession>A0ABR7PKU5</accession>
<evidence type="ECO:0000313" key="2">
    <source>
        <dbReference type="EMBL" id="MBC8746997.1"/>
    </source>
</evidence>
<dbReference type="Proteomes" id="UP000736373">
    <property type="component" value="Unassembled WGS sequence"/>
</dbReference>
<evidence type="ECO:0000259" key="1">
    <source>
        <dbReference type="Pfam" id="PF07866"/>
    </source>
</evidence>
<dbReference type="EMBL" id="VZQQ01000007">
    <property type="protein sequence ID" value="MBC8746997.1"/>
    <property type="molecule type" value="Genomic_DNA"/>
</dbReference>